<organism evidence="1 2">
    <name type="scientific">Diversispora eburnea</name>
    <dbReference type="NCBI Taxonomy" id="1213867"/>
    <lineage>
        <taxon>Eukaryota</taxon>
        <taxon>Fungi</taxon>
        <taxon>Fungi incertae sedis</taxon>
        <taxon>Mucoromycota</taxon>
        <taxon>Glomeromycotina</taxon>
        <taxon>Glomeromycetes</taxon>
        <taxon>Diversisporales</taxon>
        <taxon>Diversisporaceae</taxon>
        <taxon>Diversispora</taxon>
    </lineage>
</organism>
<evidence type="ECO:0000313" key="2">
    <source>
        <dbReference type="Proteomes" id="UP000789706"/>
    </source>
</evidence>
<evidence type="ECO:0000313" key="1">
    <source>
        <dbReference type="EMBL" id="CAG8478732.1"/>
    </source>
</evidence>
<accession>A0A9N8WCJ6</accession>
<keyword evidence="2" id="KW-1185">Reference proteome</keyword>
<gene>
    <name evidence="1" type="ORF">DEBURN_LOCUS3540</name>
</gene>
<dbReference type="AlphaFoldDB" id="A0A9N8WCJ6"/>
<sequence length="51" mass="5915">MKDVGYLPTRFIVLPHPSFTMKRLIEAGNILVPEIIAYYSHSYSLPFIIVY</sequence>
<protein>
    <submittedName>
        <fullName evidence="1">3886_t:CDS:1</fullName>
    </submittedName>
</protein>
<dbReference type="Proteomes" id="UP000789706">
    <property type="component" value="Unassembled WGS sequence"/>
</dbReference>
<proteinExistence type="predicted"/>
<comment type="caution">
    <text evidence="1">The sequence shown here is derived from an EMBL/GenBank/DDBJ whole genome shotgun (WGS) entry which is preliminary data.</text>
</comment>
<reference evidence="1" key="1">
    <citation type="submission" date="2021-06" db="EMBL/GenBank/DDBJ databases">
        <authorList>
            <person name="Kallberg Y."/>
            <person name="Tangrot J."/>
            <person name="Rosling A."/>
        </authorList>
    </citation>
    <scope>NUCLEOTIDE SEQUENCE</scope>
    <source>
        <strain evidence="1">AZ414A</strain>
    </source>
</reference>
<name>A0A9N8WCJ6_9GLOM</name>
<dbReference type="EMBL" id="CAJVPK010000228">
    <property type="protein sequence ID" value="CAG8478732.1"/>
    <property type="molecule type" value="Genomic_DNA"/>
</dbReference>